<dbReference type="GO" id="GO:0000398">
    <property type="term" value="P:mRNA splicing, via spliceosome"/>
    <property type="evidence" value="ECO:0007669"/>
    <property type="project" value="TreeGrafter"/>
</dbReference>
<dbReference type="AlphaFoldDB" id="A0A8E2FAJ6"/>
<dbReference type="InterPro" id="IPR010756">
    <property type="entry name" value="Tls1-like"/>
</dbReference>
<feature type="region of interest" description="Disordered" evidence="4">
    <location>
        <begin position="80"/>
        <end position="99"/>
    </location>
</feature>
<evidence type="ECO:0000313" key="6">
    <source>
        <dbReference type="Proteomes" id="UP000250140"/>
    </source>
</evidence>
<keyword evidence="3" id="KW-0539">Nucleus</keyword>
<dbReference type="PANTHER" id="PTHR13486">
    <property type="entry name" value="TELOMERE LENGTH AND SILENCING PROTEIN 1 TLS1 FAMILY MEMBER"/>
    <property type="match status" value="1"/>
</dbReference>
<evidence type="ECO:0000256" key="1">
    <source>
        <dbReference type="ARBA" id="ARBA00004123"/>
    </source>
</evidence>
<feature type="region of interest" description="Disordered" evidence="4">
    <location>
        <begin position="231"/>
        <end position="252"/>
    </location>
</feature>
<evidence type="ECO:0000313" key="5">
    <source>
        <dbReference type="EMBL" id="OCL13388.1"/>
    </source>
</evidence>
<sequence>MSDFEPSISEPLFRASKRRKVLRKRVDDAPPADSSSRPRPPPISPSSAALLDTVAPAESEEHALPMAEILRRRKLAKARRAGIEFSNSSQNTRSNSMPPQYPDALMVIDEDRSAVGAAVNRFAPQTGKVADVLDKHMIEYIDSKMTELRQVQSSSSTPGFSAMQSAEARSAGASIVSDAHRERQPAGLGKLQEIDLGPDATAQNIARTEAATRRLENGAVAVNEEEAAREGKVRLGKDGKPWKGKKRRNSEDVKRDMLVEEVLRESRLEIYDELEPSGDADGDQAADDIIAEQFRREFMDAITSRNIRRTVPAPPGAAKGVKGEDRPKGPKLGGSRSARAAMRALEEKAAKKR</sequence>
<gene>
    <name evidence="5" type="ORF">AOQ84DRAFT_359812</name>
</gene>
<evidence type="ECO:0000256" key="3">
    <source>
        <dbReference type="ARBA" id="ARBA00023242"/>
    </source>
</evidence>
<comment type="subcellular location">
    <subcellularLocation>
        <location evidence="1">Nucleus</location>
    </subcellularLocation>
</comment>
<organism evidence="5 6">
    <name type="scientific">Glonium stellatum</name>
    <dbReference type="NCBI Taxonomy" id="574774"/>
    <lineage>
        <taxon>Eukaryota</taxon>
        <taxon>Fungi</taxon>
        <taxon>Dikarya</taxon>
        <taxon>Ascomycota</taxon>
        <taxon>Pezizomycotina</taxon>
        <taxon>Dothideomycetes</taxon>
        <taxon>Pleosporomycetidae</taxon>
        <taxon>Gloniales</taxon>
        <taxon>Gloniaceae</taxon>
        <taxon>Glonium</taxon>
    </lineage>
</organism>
<feature type="region of interest" description="Disordered" evidence="4">
    <location>
        <begin position="305"/>
        <end position="353"/>
    </location>
</feature>
<keyword evidence="6" id="KW-1185">Reference proteome</keyword>
<proteinExistence type="inferred from homology"/>
<feature type="compositionally biased region" description="Polar residues" evidence="4">
    <location>
        <begin position="85"/>
        <end position="98"/>
    </location>
</feature>
<dbReference type="GO" id="GO:0005681">
    <property type="term" value="C:spliceosomal complex"/>
    <property type="evidence" value="ECO:0007669"/>
    <property type="project" value="TreeGrafter"/>
</dbReference>
<dbReference type="Pfam" id="PF07052">
    <property type="entry name" value="Hep_59"/>
    <property type="match status" value="1"/>
</dbReference>
<reference evidence="5 6" key="1">
    <citation type="journal article" date="2016" name="Nat. Commun.">
        <title>Ectomycorrhizal ecology is imprinted in the genome of the dominant symbiotic fungus Cenococcum geophilum.</title>
        <authorList>
            <consortium name="DOE Joint Genome Institute"/>
            <person name="Peter M."/>
            <person name="Kohler A."/>
            <person name="Ohm R.A."/>
            <person name="Kuo A."/>
            <person name="Krutzmann J."/>
            <person name="Morin E."/>
            <person name="Arend M."/>
            <person name="Barry K.W."/>
            <person name="Binder M."/>
            <person name="Choi C."/>
            <person name="Clum A."/>
            <person name="Copeland A."/>
            <person name="Grisel N."/>
            <person name="Haridas S."/>
            <person name="Kipfer T."/>
            <person name="LaButti K."/>
            <person name="Lindquist E."/>
            <person name="Lipzen A."/>
            <person name="Maire R."/>
            <person name="Meier B."/>
            <person name="Mihaltcheva S."/>
            <person name="Molinier V."/>
            <person name="Murat C."/>
            <person name="Poggeler S."/>
            <person name="Quandt C.A."/>
            <person name="Sperisen C."/>
            <person name="Tritt A."/>
            <person name="Tisserant E."/>
            <person name="Crous P.W."/>
            <person name="Henrissat B."/>
            <person name="Nehls U."/>
            <person name="Egli S."/>
            <person name="Spatafora J.W."/>
            <person name="Grigoriev I.V."/>
            <person name="Martin F.M."/>
        </authorList>
    </citation>
    <scope>NUCLEOTIDE SEQUENCE [LARGE SCALE GENOMIC DNA]</scope>
    <source>
        <strain evidence="5 6">CBS 207.34</strain>
    </source>
</reference>
<accession>A0A8E2FAJ6</accession>
<dbReference type="OrthoDB" id="5627at2759"/>
<feature type="compositionally biased region" description="Basic and acidic residues" evidence="4">
    <location>
        <begin position="344"/>
        <end position="353"/>
    </location>
</feature>
<dbReference type="EMBL" id="KV748728">
    <property type="protein sequence ID" value="OCL13388.1"/>
    <property type="molecule type" value="Genomic_DNA"/>
</dbReference>
<evidence type="ECO:0008006" key="7">
    <source>
        <dbReference type="Google" id="ProtNLM"/>
    </source>
</evidence>
<protein>
    <recommendedName>
        <fullName evidence="7">Hepatocellular carcinoma-associated antigen 59-domain-containing protein</fullName>
    </recommendedName>
</protein>
<comment type="similarity">
    <text evidence="2">Belongs to the TLS1 family.</text>
</comment>
<dbReference type="PANTHER" id="PTHR13486:SF2">
    <property type="entry name" value="SPLICING FACTOR C9ORF78"/>
    <property type="match status" value="1"/>
</dbReference>
<feature type="compositionally biased region" description="Basic and acidic residues" evidence="4">
    <location>
        <begin position="231"/>
        <end position="241"/>
    </location>
</feature>
<name>A0A8E2FAJ6_9PEZI</name>
<evidence type="ECO:0000256" key="4">
    <source>
        <dbReference type="SAM" id="MobiDB-lite"/>
    </source>
</evidence>
<dbReference type="Proteomes" id="UP000250140">
    <property type="component" value="Unassembled WGS sequence"/>
</dbReference>
<evidence type="ECO:0000256" key="2">
    <source>
        <dbReference type="ARBA" id="ARBA00007643"/>
    </source>
</evidence>
<feature type="region of interest" description="Disordered" evidence="4">
    <location>
        <begin position="1"/>
        <end position="48"/>
    </location>
</feature>